<dbReference type="InterPro" id="IPR024412">
    <property type="entry name" value="Lsr2_dim_dom"/>
</dbReference>
<reference evidence="5 6" key="1">
    <citation type="submission" date="2020-07" db="EMBL/GenBank/DDBJ databases">
        <authorList>
            <person name="Zhuang K."/>
            <person name="Ran Y."/>
        </authorList>
    </citation>
    <scope>NUCLEOTIDE SEQUENCE [LARGE SCALE GENOMIC DNA]</scope>
    <source>
        <strain evidence="5 6">WCH-YHL-001</strain>
    </source>
</reference>
<evidence type="ECO:0000313" key="6">
    <source>
        <dbReference type="Proteomes" id="UP000515512"/>
    </source>
</evidence>
<dbReference type="GO" id="GO:0003677">
    <property type="term" value="F:DNA binding"/>
    <property type="evidence" value="ECO:0007669"/>
    <property type="project" value="UniProtKB-KW"/>
</dbReference>
<keyword evidence="6" id="KW-1185">Reference proteome</keyword>
<feature type="region of interest" description="Disordered" evidence="2">
    <location>
        <begin position="55"/>
        <end position="82"/>
    </location>
</feature>
<feature type="domain" description="Lsr2 DNA-binding" evidence="4">
    <location>
        <begin position="79"/>
        <end position="114"/>
    </location>
</feature>
<dbReference type="Gene3D" id="3.30.60.230">
    <property type="entry name" value="Lsr2, dimerization domain"/>
    <property type="match status" value="1"/>
</dbReference>
<name>A0A7D6VAR6_9NOCA</name>
<organism evidence="5 6">
    <name type="scientific">Nocardia huaxiensis</name>
    <dbReference type="NCBI Taxonomy" id="2755382"/>
    <lineage>
        <taxon>Bacteria</taxon>
        <taxon>Bacillati</taxon>
        <taxon>Actinomycetota</taxon>
        <taxon>Actinomycetes</taxon>
        <taxon>Mycobacteriales</taxon>
        <taxon>Nocardiaceae</taxon>
        <taxon>Nocardia</taxon>
    </lineage>
</organism>
<keyword evidence="1" id="KW-0238">DNA-binding</keyword>
<evidence type="ECO:0000259" key="4">
    <source>
        <dbReference type="Pfam" id="PF23359"/>
    </source>
</evidence>
<sequence>MAKKVTVTLVDDYDGESKADETVFFSIDGSDYEIDLSIKNAGKLRESLEPWTEKARKVGRSKRGGKAGVVAGRTRPAVDREESTAIREWARAQGHQVSSRGRIPAEIVEAYQRAKK</sequence>
<dbReference type="InterPro" id="IPR055370">
    <property type="entry name" value="Lsr2_DNA-bd"/>
</dbReference>
<dbReference type="Pfam" id="PF23359">
    <property type="entry name" value="Lsr2_DNA-bd"/>
    <property type="match status" value="1"/>
</dbReference>
<evidence type="ECO:0000256" key="1">
    <source>
        <dbReference type="ARBA" id="ARBA00023125"/>
    </source>
</evidence>
<dbReference type="AlphaFoldDB" id="A0A7D6VAR6"/>
<dbReference type="Pfam" id="PF11774">
    <property type="entry name" value="Lsr2"/>
    <property type="match status" value="1"/>
</dbReference>
<dbReference type="GO" id="GO:0016746">
    <property type="term" value="F:acyltransferase activity"/>
    <property type="evidence" value="ECO:0007669"/>
    <property type="project" value="InterPro"/>
</dbReference>
<evidence type="ECO:0000259" key="3">
    <source>
        <dbReference type="Pfam" id="PF11774"/>
    </source>
</evidence>
<protein>
    <submittedName>
        <fullName evidence="5">Lsr2 family protein</fullName>
    </submittedName>
</protein>
<dbReference type="Proteomes" id="UP000515512">
    <property type="component" value="Chromosome"/>
</dbReference>
<dbReference type="RefSeq" id="WP_181581809.1">
    <property type="nucleotide sequence ID" value="NZ_CP059399.1"/>
</dbReference>
<dbReference type="EMBL" id="CP059399">
    <property type="protein sequence ID" value="QLY30611.1"/>
    <property type="molecule type" value="Genomic_DNA"/>
</dbReference>
<dbReference type="InterPro" id="IPR036625">
    <property type="entry name" value="E3-bd_dom_sf"/>
</dbReference>
<dbReference type="InterPro" id="IPR042261">
    <property type="entry name" value="Lsr2-like_dimerization"/>
</dbReference>
<proteinExistence type="predicted"/>
<evidence type="ECO:0000313" key="5">
    <source>
        <dbReference type="EMBL" id="QLY30611.1"/>
    </source>
</evidence>
<accession>A0A7D6VAR6</accession>
<feature type="domain" description="Lsr2 dimerization" evidence="3">
    <location>
        <begin position="1"/>
        <end position="59"/>
    </location>
</feature>
<dbReference type="KEGG" id="nhu:H0264_36815"/>
<gene>
    <name evidence="5" type="ORF">H0264_36815</name>
</gene>
<dbReference type="Gene3D" id="4.10.320.10">
    <property type="entry name" value="E3-binding domain"/>
    <property type="match status" value="1"/>
</dbReference>
<evidence type="ECO:0000256" key="2">
    <source>
        <dbReference type="SAM" id="MobiDB-lite"/>
    </source>
</evidence>